<comment type="caution">
    <text evidence="2">The sequence shown here is derived from an EMBL/GenBank/DDBJ whole genome shotgun (WGS) entry which is preliminary data.</text>
</comment>
<dbReference type="Proteomes" id="UP000481583">
    <property type="component" value="Unassembled WGS sequence"/>
</dbReference>
<feature type="transmembrane region" description="Helical" evidence="1">
    <location>
        <begin position="18"/>
        <end position="36"/>
    </location>
</feature>
<evidence type="ECO:0000313" key="2">
    <source>
        <dbReference type="EMBL" id="NGN63984.1"/>
    </source>
</evidence>
<feature type="transmembrane region" description="Helical" evidence="1">
    <location>
        <begin position="121"/>
        <end position="143"/>
    </location>
</feature>
<keyword evidence="1" id="KW-1133">Transmembrane helix</keyword>
<evidence type="ECO:0000256" key="1">
    <source>
        <dbReference type="SAM" id="Phobius"/>
    </source>
</evidence>
<feature type="transmembrane region" description="Helical" evidence="1">
    <location>
        <begin position="193"/>
        <end position="215"/>
    </location>
</feature>
<keyword evidence="1" id="KW-0812">Transmembrane</keyword>
<organism evidence="2 3">
    <name type="scientific">Streptomyces coryli</name>
    <dbReference type="NCBI Taxonomy" id="1128680"/>
    <lineage>
        <taxon>Bacteria</taxon>
        <taxon>Bacillati</taxon>
        <taxon>Actinomycetota</taxon>
        <taxon>Actinomycetes</taxon>
        <taxon>Kitasatosporales</taxon>
        <taxon>Streptomycetaceae</taxon>
        <taxon>Streptomyces</taxon>
    </lineage>
</organism>
<dbReference type="EMBL" id="JAAKZV010000024">
    <property type="protein sequence ID" value="NGN63984.1"/>
    <property type="molecule type" value="Genomic_DNA"/>
</dbReference>
<name>A0A6G4TVR8_9ACTN</name>
<feature type="transmembrane region" description="Helical" evidence="1">
    <location>
        <begin position="155"/>
        <end position="173"/>
    </location>
</feature>
<feature type="transmembrane region" description="Helical" evidence="1">
    <location>
        <begin position="42"/>
        <end position="62"/>
    </location>
</feature>
<evidence type="ECO:0000313" key="3">
    <source>
        <dbReference type="Proteomes" id="UP000481583"/>
    </source>
</evidence>
<proteinExistence type="predicted"/>
<protein>
    <submittedName>
        <fullName evidence="2">ABC transporter</fullName>
    </submittedName>
</protein>
<accession>A0A6G4TVR8</accession>
<reference evidence="2 3" key="1">
    <citation type="submission" date="2020-02" db="EMBL/GenBank/DDBJ databases">
        <title>Whole-genome analyses of novel actinobacteria.</title>
        <authorList>
            <person name="Sahin N."/>
        </authorList>
    </citation>
    <scope>NUCLEOTIDE SEQUENCE [LARGE SCALE GENOMIC DNA]</scope>
    <source>
        <strain evidence="2 3">A7024</strain>
    </source>
</reference>
<dbReference type="RefSeq" id="WP_165234437.1">
    <property type="nucleotide sequence ID" value="NZ_JAAKZV010000024.1"/>
</dbReference>
<sequence length="218" mass="21321">MIALLRYDAALLLRSQRWLPPVLLYAVIVGIGVRAGDPVLDSLGFAAAALLPVTAWLVRVCVNAEPDAARAVAAAAQRPWRVHLAAVATGLFAAVALGAVGTAVTAAISDGPEGAGPVVRTAGSGLIAATACALVGTAVGALCNRPLLRRPGWSVPATALSALAVLVAGGSPANAAVSDLVAASRQGTIPVPWLPLAGAAAAAAVAVGVACAAAARRG</sequence>
<feature type="transmembrane region" description="Helical" evidence="1">
    <location>
        <begin position="82"/>
        <end position="109"/>
    </location>
</feature>
<gene>
    <name evidence="2" type="ORF">G5C51_08710</name>
</gene>
<dbReference type="AlphaFoldDB" id="A0A6G4TVR8"/>
<keyword evidence="3" id="KW-1185">Reference proteome</keyword>
<keyword evidence="1" id="KW-0472">Membrane</keyword>